<comment type="caution">
    <text evidence="2">The sequence shown here is derived from an EMBL/GenBank/DDBJ whole genome shotgun (WGS) entry which is preliminary data.</text>
</comment>
<feature type="transmembrane region" description="Helical" evidence="1">
    <location>
        <begin position="34"/>
        <end position="52"/>
    </location>
</feature>
<keyword evidence="1" id="KW-0472">Membrane</keyword>
<organism evidence="2 3">
    <name type="scientific">Stenomitos frigidus ULC18</name>
    <dbReference type="NCBI Taxonomy" id="2107698"/>
    <lineage>
        <taxon>Bacteria</taxon>
        <taxon>Bacillati</taxon>
        <taxon>Cyanobacteriota</taxon>
        <taxon>Cyanophyceae</taxon>
        <taxon>Leptolyngbyales</taxon>
        <taxon>Leptolyngbyaceae</taxon>
        <taxon>Stenomitos</taxon>
    </lineage>
</organism>
<keyword evidence="1" id="KW-0812">Transmembrane</keyword>
<dbReference type="EMBL" id="PVWK01000038">
    <property type="protein sequence ID" value="PSB31308.1"/>
    <property type="molecule type" value="Genomic_DNA"/>
</dbReference>
<accession>A0A2T1EF25</accession>
<evidence type="ECO:0000313" key="3">
    <source>
        <dbReference type="Proteomes" id="UP000239576"/>
    </source>
</evidence>
<keyword evidence="1" id="KW-1133">Transmembrane helix</keyword>
<keyword evidence="3" id="KW-1185">Reference proteome</keyword>
<dbReference type="Proteomes" id="UP000239576">
    <property type="component" value="Unassembled WGS sequence"/>
</dbReference>
<name>A0A2T1EF25_9CYAN</name>
<reference evidence="2 3" key="2">
    <citation type="submission" date="2018-03" db="EMBL/GenBank/DDBJ databases">
        <title>The ancient ancestry and fast evolution of plastids.</title>
        <authorList>
            <person name="Moore K.R."/>
            <person name="Magnabosco C."/>
            <person name="Momper L."/>
            <person name="Gold D.A."/>
            <person name="Bosak T."/>
            <person name="Fournier G.P."/>
        </authorList>
    </citation>
    <scope>NUCLEOTIDE SEQUENCE [LARGE SCALE GENOMIC DNA]</scope>
    <source>
        <strain evidence="2 3">ULC18</strain>
    </source>
</reference>
<sequence length="135" mass="14709">MVSDLVKKHAEVFQQRRDANTGASARTERKLMHSLVLGLTAASVVAIAPAAFSQSNDSLAMVPATTSAPAVSPKLLSAAQMERIADILLGLFYFVLPVGLGLGIFLHDRYQQHRASILEEQIKLLEKLWEQSPQA</sequence>
<protein>
    <submittedName>
        <fullName evidence="2">Uncharacterized protein</fullName>
    </submittedName>
</protein>
<evidence type="ECO:0000256" key="1">
    <source>
        <dbReference type="SAM" id="Phobius"/>
    </source>
</evidence>
<evidence type="ECO:0000313" key="2">
    <source>
        <dbReference type="EMBL" id="PSB31308.1"/>
    </source>
</evidence>
<proteinExistence type="predicted"/>
<gene>
    <name evidence="2" type="ORF">C7B82_07475</name>
</gene>
<reference evidence="3" key="1">
    <citation type="submission" date="2018-02" db="EMBL/GenBank/DDBJ databases">
        <authorList>
            <person name="Moore K."/>
            <person name="Momper L."/>
        </authorList>
    </citation>
    <scope>NUCLEOTIDE SEQUENCE [LARGE SCALE GENOMIC DNA]</scope>
    <source>
        <strain evidence="3">ULC18</strain>
    </source>
</reference>
<feature type="transmembrane region" description="Helical" evidence="1">
    <location>
        <begin position="84"/>
        <end position="106"/>
    </location>
</feature>
<dbReference type="AlphaFoldDB" id="A0A2T1EF25"/>